<dbReference type="OrthoDB" id="9797415at2"/>
<dbReference type="InterPro" id="IPR006439">
    <property type="entry name" value="HAD-SF_hydro_IA"/>
</dbReference>
<dbReference type="PATRIC" id="fig|28128.5.peg.1892"/>
<dbReference type="GO" id="GO:0016787">
    <property type="term" value="F:hydrolase activity"/>
    <property type="evidence" value="ECO:0007669"/>
    <property type="project" value="UniProtKB-KW"/>
</dbReference>
<dbReference type="InterPro" id="IPR023198">
    <property type="entry name" value="PGP-like_dom2"/>
</dbReference>
<protein>
    <submittedName>
        <fullName evidence="2">HAD hydrolase, family IA, variant 3</fullName>
    </submittedName>
</protein>
<sequence>MEFKGIIFDYGGTLDTGGCHWGKMIWHAYERNNVPVSEGIFREAYVFAERKLGANFIIQPDYSFYKTLEIKLTLEFEYLSTKGFLSATGFNLVSMKNAVLTDLYENVRKHTAHSREVLLKLKGKYPLVLVSNFYGNISVVLNEFGFDNLFVGIVESAVVNVRKPDPAIFQLGVTALNMTPEDVVVVGDSYAKDIVPAHSIGCKTVWIQGEGWTNEVHPVSIADVIIQDIAQLLQVDK</sequence>
<dbReference type="InterPro" id="IPR023214">
    <property type="entry name" value="HAD_sf"/>
</dbReference>
<dbReference type="AlphaFoldDB" id="A0A133Q1Z7"/>
<dbReference type="PANTHER" id="PTHR43316">
    <property type="entry name" value="HYDROLASE, HALOACID DELAHOGENASE-RELATED"/>
    <property type="match status" value="1"/>
</dbReference>
<dbReference type="Pfam" id="PF00702">
    <property type="entry name" value="Hydrolase"/>
    <property type="match status" value="1"/>
</dbReference>
<dbReference type="eggNOG" id="COG0637">
    <property type="taxonomic scope" value="Bacteria"/>
</dbReference>
<evidence type="ECO:0000256" key="1">
    <source>
        <dbReference type="ARBA" id="ARBA00022801"/>
    </source>
</evidence>
<dbReference type="InterPro" id="IPR036412">
    <property type="entry name" value="HAD-like_sf"/>
</dbReference>
<organism evidence="2 3">
    <name type="scientific">Prevotella corporis</name>
    <dbReference type="NCBI Taxonomy" id="28128"/>
    <lineage>
        <taxon>Bacteria</taxon>
        <taxon>Pseudomonadati</taxon>
        <taxon>Bacteroidota</taxon>
        <taxon>Bacteroidia</taxon>
        <taxon>Bacteroidales</taxon>
        <taxon>Prevotellaceae</taxon>
        <taxon>Prevotella</taxon>
    </lineage>
</organism>
<dbReference type="NCBIfam" id="TIGR01549">
    <property type="entry name" value="HAD-SF-IA-v1"/>
    <property type="match status" value="1"/>
</dbReference>
<accession>A0A133Q1Z7</accession>
<dbReference type="Gene3D" id="1.10.150.240">
    <property type="entry name" value="Putative phosphatase, domain 2"/>
    <property type="match status" value="1"/>
</dbReference>
<dbReference type="SUPFAM" id="SSF56784">
    <property type="entry name" value="HAD-like"/>
    <property type="match status" value="1"/>
</dbReference>
<evidence type="ECO:0000313" key="2">
    <source>
        <dbReference type="EMBL" id="KXA36898.1"/>
    </source>
</evidence>
<dbReference type="EMBL" id="LRQG01000149">
    <property type="protein sequence ID" value="KXA36898.1"/>
    <property type="molecule type" value="Genomic_DNA"/>
</dbReference>
<name>A0A133Q1Z7_9BACT</name>
<evidence type="ECO:0000313" key="3">
    <source>
        <dbReference type="Proteomes" id="UP000070533"/>
    </source>
</evidence>
<keyword evidence="3" id="KW-1185">Reference proteome</keyword>
<keyword evidence="1 2" id="KW-0378">Hydrolase</keyword>
<proteinExistence type="predicted"/>
<dbReference type="PRINTS" id="PR00413">
    <property type="entry name" value="HADHALOGNASE"/>
</dbReference>
<reference evidence="3" key="1">
    <citation type="submission" date="2016-01" db="EMBL/GenBank/DDBJ databases">
        <authorList>
            <person name="Mitreva M."/>
            <person name="Pepin K.H."/>
            <person name="Mihindukulasuriya K.A."/>
            <person name="Fulton R."/>
            <person name="Fronick C."/>
            <person name="O'Laughlin M."/>
            <person name="Miner T."/>
            <person name="Herter B."/>
            <person name="Rosa B.A."/>
            <person name="Cordes M."/>
            <person name="Tomlinson C."/>
            <person name="Wollam A."/>
            <person name="Palsikar V.B."/>
            <person name="Mardis E.R."/>
            <person name="Wilson R.K."/>
        </authorList>
    </citation>
    <scope>NUCLEOTIDE SEQUENCE [LARGE SCALE GENOMIC DNA]</scope>
    <source>
        <strain evidence="3">MJR7716</strain>
    </source>
</reference>
<dbReference type="Gene3D" id="3.40.50.1000">
    <property type="entry name" value="HAD superfamily/HAD-like"/>
    <property type="match status" value="1"/>
</dbReference>
<dbReference type="RefSeq" id="WP_060940952.1">
    <property type="nucleotide sequence ID" value="NZ_KQ957279.1"/>
</dbReference>
<comment type="caution">
    <text evidence="2">The sequence shown here is derived from an EMBL/GenBank/DDBJ whole genome shotgun (WGS) entry which is preliminary data.</text>
</comment>
<dbReference type="InterPro" id="IPR051540">
    <property type="entry name" value="S-2-haloacid_dehalogenase"/>
</dbReference>
<gene>
    <name evidence="2" type="ORF">HMPREF3226_01843</name>
</gene>
<dbReference type="Proteomes" id="UP000070533">
    <property type="component" value="Unassembled WGS sequence"/>
</dbReference>
<dbReference type="STRING" id="28128.HMPREF3226_01843"/>